<dbReference type="PANTHER" id="PTHR47723">
    <property type="entry name" value="OS05G0353850 PROTEIN"/>
    <property type="match status" value="1"/>
</dbReference>
<dbReference type="InterPro" id="IPR044730">
    <property type="entry name" value="RNase_H-like_dom_plant"/>
</dbReference>
<dbReference type="SUPFAM" id="SSF53098">
    <property type="entry name" value="Ribonuclease H-like"/>
    <property type="match status" value="1"/>
</dbReference>
<dbReference type="AlphaFoldDB" id="W9R678"/>
<dbReference type="Gene3D" id="3.30.420.10">
    <property type="entry name" value="Ribonuclease H-like superfamily/Ribonuclease H"/>
    <property type="match status" value="1"/>
</dbReference>
<protein>
    <recommendedName>
        <fullName evidence="1">RNase H type-1 domain-containing protein</fullName>
    </recommendedName>
</protein>
<dbReference type="GO" id="GO:0003676">
    <property type="term" value="F:nucleic acid binding"/>
    <property type="evidence" value="ECO:0007669"/>
    <property type="project" value="InterPro"/>
</dbReference>
<accession>W9R678</accession>
<dbReference type="GO" id="GO:0004523">
    <property type="term" value="F:RNA-DNA hybrid ribonuclease activity"/>
    <property type="evidence" value="ECO:0007669"/>
    <property type="project" value="InterPro"/>
</dbReference>
<dbReference type="CDD" id="cd06222">
    <property type="entry name" value="RNase_H_like"/>
    <property type="match status" value="1"/>
</dbReference>
<feature type="domain" description="RNase H type-1" evidence="1">
    <location>
        <begin position="87"/>
        <end position="194"/>
    </location>
</feature>
<dbReference type="eggNOG" id="KOG1075">
    <property type="taxonomic scope" value="Eukaryota"/>
</dbReference>
<proteinExistence type="predicted"/>
<dbReference type="EMBL" id="KE344648">
    <property type="protein sequence ID" value="EXB74531.1"/>
    <property type="molecule type" value="Genomic_DNA"/>
</dbReference>
<dbReference type="InterPro" id="IPR012337">
    <property type="entry name" value="RNaseH-like_sf"/>
</dbReference>
<evidence type="ECO:0000313" key="3">
    <source>
        <dbReference type="Proteomes" id="UP000030645"/>
    </source>
</evidence>
<gene>
    <name evidence="2" type="ORF">L484_026228</name>
</gene>
<name>W9R678_9ROSA</name>
<dbReference type="Pfam" id="PF13456">
    <property type="entry name" value="RVT_3"/>
    <property type="match status" value="1"/>
</dbReference>
<dbReference type="PANTHER" id="PTHR47723:SF23">
    <property type="entry name" value="REVERSE TRANSCRIPTASE-LIKE PROTEIN"/>
    <property type="match status" value="1"/>
</dbReference>
<sequence length="203" mass="23078">MVPFEGASVSPTAACAFILSHIKSFKIFKLGYSYNSAFEIRILNKLYVRQNFPRSPKIFLVYWIPPPSGWVKVNIDSSAKGALDPIACGGIFRNARGFVCDCFSVFLGNGFAFEAELWAVINAISITFENGWHKLWLESDSSLIICLLSFKFLQVSWKLRNEWSRAVSLSIRMDFHFSHVYREINGCADKLANLGIINCNRMW</sequence>
<evidence type="ECO:0000313" key="2">
    <source>
        <dbReference type="EMBL" id="EXB74531.1"/>
    </source>
</evidence>
<keyword evidence="3" id="KW-1185">Reference proteome</keyword>
<organism evidence="2 3">
    <name type="scientific">Morus notabilis</name>
    <dbReference type="NCBI Taxonomy" id="981085"/>
    <lineage>
        <taxon>Eukaryota</taxon>
        <taxon>Viridiplantae</taxon>
        <taxon>Streptophyta</taxon>
        <taxon>Embryophyta</taxon>
        <taxon>Tracheophyta</taxon>
        <taxon>Spermatophyta</taxon>
        <taxon>Magnoliopsida</taxon>
        <taxon>eudicotyledons</taxon>
        <taxon>Gunneridae</taxon>
        <taxon>Pentapetalae</taxon>
        <taxon>rosids</taxon>
        <taxon>fabids</taxon>
        <taxon>Rosales</taxon>
        <taxon>Moraceae</taxon>
        <taxon>Moreae</taxon>
        <taxon>Morus</taxon>
    </lineage>
</organism>
<evidence type="ECO:0000259" key="1">
    <source>
        <dbReference type="Pfam" id="PF13456"/>
    </source>
</evidence>
<dbReference type="InterPro" id="IPR053151">
    <property type="entry name" value="RNase_H-like"/>
</dbReference>
<dbReference type="InterPro" id="IPR036397">
    <property type="entry name" value="RNaseH_sf"/>
</dbReference>
<dbReference type="InterPro" id="IPR002156">
    <property type="entry name" value="RNaseH_domain"/>
</dbReference>
<dbReference type="Proteomes" id="UP000030645">
    <property type="component" value="Unassembled WGS sequence"/>
</dbReference>
<reference evidence="3" key="1">
    <citation type="submission" date="2013-01" db="EMBL/GenBank/DDBJ databases">
        <title>Draft Genome Sequence of a Mulberry Tree, Morus notabilis C.K. Schneid.</title>
        <authorList>
            <person name="He N."/>
            <person name="Zhao S."/>
        </authorList>
    </citation>
    <scope>NUCLEOTIDE SEQUENCE</scope>
</reference>
<dbReference type="STRING" id="981085.W9R678"/>